<protein>
    <submittedName>
        <fullName evidence="4">Glycosyltransferase</fullName>
    </submittedName>
</protein>
<organism evidence="4 5">
    <name type="scientific">Lentihominibacter hominis</name>
    <dbReference type="NCBI Taxonomy" id="2763645"/>
    <lineage>
        <taxon>Bacteria</taxon>
        <taxon>Bacillati</taxon>
        <taxon>Bacillota</taxon>
        <taxon>Clostridia</taxon>
        <taxon>Peptostreptococcales</taxon>
        <taxon>Anaerovoracaceae</taxon>
        <taxon>Lentihominibacter</taxon>
    </lineage>
</organism>
<comment type="caution">
    <text evidence="4">The sequence shown here is derived from an EMBL/GenBank/DDBJ whole genome shotgun (WGS) entry which is preliminary data.</text>
</comment>
<evidence type="ECO:0000313" key="5">
    <source>
        <dbReference type="Proteomes" id="UP000610862"/>
    </source>
</evidence>
<dbReference type="Proteomes" id="UP000610862">
    <property type="component" value="Unassembled WGS sequence"/>
</dbReference>
<dbReference type="Gene3D" id="3.40.50.2000">
    <property type="entry name" value="Glycogen Phosphorylase B"/>
    <property type="match status" value="2"/>
</dbReference>
<accession>A0A926E7Y6</accession>
<dbReference type="SUPFAM" id="SSF53756">
    <property type="entry name" value="UDP-Glycosyltransferase/glycogen phosphorylase"/>
    <property type="match status" value="1"/>
</dbReference>
<dbReference type="EMBL" id="JACRTA010000001">
    <property type="protein sequence ID" value="MBC8567444.1"/>
    <property type="molecule type" value="Genomic_DNA"/>
</dbReference>
<gene>
    <name evidence="4" type="ORF">H8692_01550</name>
</gene>
<name>A0A926E7Y6_9FIRM</name>
<keyword evidence="5" id="KW-1185">Reference proteome</keyword>
<evidence type="ECO:0000256" key="1">
    <source>
        <dbReference type="ARBA" id="ARBA00022676"/>
    </source>
</evidence>
<dbReference type="AlphaFoldDB" id="A0A926E7Y6"/>
<evidence type="ECO:0000259" key="3">
    <source>
        <dbReference type="Pfam" id="PF00534"/>
    </source>
</evidence>
<dbReference type="Pfam" id="PF00534">
    <property type="entry name" value="Glycos_transf_1"/>
    <property type="match status" value="1"/>
</dbReference>
<feature type="domain" description="Glycosyl transferase family 1" evidence="3">
    <location>
        <begin position="185"/>
        <end position="345"/>
    </location>
</feature>
<proteinExistence type="predicted"/>
<dbReference type="GO" id="GO:0016757">
    <property type="term" value="F:glycosyltransferase activity"/>
    <property type="evidence" value="ECO:0007669"/>
    <property type="project" value="UniProtKB-KW"/>
</dbReference>
<keyword evidence="2" id="KW-0808">Transferase</keyword>
<keyword evidence="1" id="KW-0328">Glycosyltransferase</keyword>
<reference evidence="4" key="1">
    <citation type="submission" date="2020-08" db="EMBL/GenBank/DDBJ databases">
        <title>Genome public.</title>
        <authorList>
            <person name="Liu C."/>
            <person name="Sun Q."/>
        </authorList>
    </citation>
    <scope>NUCLEOTIDE SEQUENCE</scope>
    <source>
        <strain evidence="4">NSJ-24</strain>
    </source>
</reference>
<dbReference type="PANTHER" id="PTHR12526:SF629">
    <property type="entry name" value="TEICHURONIC ACID BIOSYNTHESIS GLYCOSYLTRANSFERASE TUAH-RELATED"/>
    <property type="match status" value="1"/>
</dbReference>
<dbReference type="PANTHER" id="PTHR12526">
    <property type="entry name" value="GLYCOSYLTRANSFERASE"/>
    <property type="match status" value="1"/>
</dbReference>
<sequence>MKICHVTSAHNSSDVRIFEKECTSLAKLPENVVYLISPGSSYIKNNVKIIGIGEKPNSRLKRISKFSKIAYEKAMEIDADVYHLHDPELLPYAKKIKARGKKVIFDSHENYYEQILKKKYIPKLLRRFVALIYRVMENHACNYLDAAIFPCKIRGKHIFEGRVKNCEFIDNVPLLSESKTSSLINEKKENAVCCVGSLTEDRGIRFLIDACYIADVKLILGGNFYPKTFEKEMQEKKEYKIVDYRGFCLRDEVISIYNQSKIGISTILSIGQYPMVHNLPTKVYECMMMGMPCIISDFEYSKKMIEKYKFGIAVNPTNPEEIAGAIKYLIDNPNTANQMGQNGKKAIEENFNWSIEEKKLYRLYFRLNELENDMCS</sequence>
<evidence type="ECO:0000313" key="4">
    <source>
        <dbReference type="EMBL" id="MBC8567444.1"/>
    </source>
</evidence>
<evidence type="ECO:0000256" key="2">
    <source>
        <dbReference type="ARBA" id="ARBA00022679"/>
    </source>
</evidence>
<dbReference type="RefSeq" id="WP_187524841.1">
    <property type="nucleotide sequence ID" value="NZ_JACRTA010000001.1"/>
</dbReference>
<dbReference type="InterPro" id="IPR001296">
    <property type="entry name" value="Glyco_trans_1"/>
</dbReference>